<evidence type="ECO:0000259" key="1">
    <source>
        <dbReference type="Pfam" id="PF08719"/>
    </source>
</evidence>
<dbReference type="AlphaFoldDB" id="A0A7S0J5U9"/>
<proteinExistence type="predicted"/>
<dbReference type="Gene3D" id="1.10.357.40">
    <property type="entry name" value="YbiA-like"/>
    <property type="match status" value="1"/>
</dbReference>
<dbReference type="Pfam" id="PF08719">
    <property type="entry name" value="NADAR"/>
    <property type="match status" value="1"/>
</dbReference>
<dbReference type="InterPro" id="IPR037238">
    <property type="entry name" value="YbiA-like_sf"/>
</dbReference>
<feature type="domain" description="NADAR" evidence="1">
    <location>
        <begin position="132"/>
        <end position="204"/>
    </location>
</feature>
<dbReference type="InterPro" id="IPR012816">
    <property type="entry name" value="NADAR"/>
</dbReference>
<dbReference type="SUPFAM" id="SSF143990">
    <property type="entry name" value="YbiA-like"/>
    <property type="match status" value="1"/>
</dbReference>
<sequence>VTPACLRRRRALHTPFMPPRPPELLSTLPTTLTEPHIYLSVRQRRVCESHGLKRFVEHLPGWLPHRLVAAALGFGDRGIVNAIQHIGGASYVWATEFENVHTLWNFSEPEIVVDGRRYSGSEAYYQAMKPMPFDDAKWRSMRVDVMRTAVRAKFSAAADIRALLMTTHPHPLVSIKNDNFWGFDAERGGENKLAELLMELRDELAAASPGASQPSPTGAIFSISGNAEQTRAATPLLWSAILPHLPPLVQQKIAAAVSEADRLAMQACVLEVVAEHEGPEGGMLSVGGSRYPLTAIEGMRQRGELDALIVSVKPQLAVASGGVASADGADDDSSEAHSVLQRDISSLFQGLSLASKKAAPIPIRIEYNGQVSPVYAPPSLTGLQLKSKVIAELGLSGGFQDYFLRLDGTAFGSRTPVSAHPAFAAQCHLVLQDVGERPKAVGMT</sequence>
<dbReference type="EMBL" id="HBER01032881">
    <property type="protein sequence ID" value="CAD8541258.1"/>
    <property type="molecule type" value="Transcribed_RNA"/>
</dbReference>
<feature type="non-terminal residue" evidence="2">
    <location>
        <position position="1"/>
    </location>
</feature>
<evidence type="ECO:0000313" key="2">
    <source>
        <dbReference type="EMBL" id="CAD8541258.1"/>
    </source>
</evidence>
<gene>
    <name evidence="2" type="ORF">CLEP1334_LOCUS16544</name>
</gene>
<organism evidence="2">
    <name type="scientific">Calcidiscus leptoporus</name>
    <dbReference type="NCBI Taxonomy" id="127549"/>
    <lineage>
        <taxon>Eukaryota</taxon>
        <taxon>Haptista</taxon>
        <taxon>Haptophyta</taxon>
        <taxon>Prymnesiophyceae</taxon>
        <taxon>Coccolithales</taxon>
        <taxon>Calcidiscaceae</taxon>
        <taxon>Calcidiscus</taxon>
    </lineage>
</organism>
<reference evidence="2" key="1">
    <citation type="submission" date="2021-01" db="EMBL/GenBank/DDBJ databases">
        <authorList>
            <person name="Corre E."/>
            <person name="Pelletier E."/>
            <person name="Niang G."/>
            <person name="Scheremetjew M."/>
            <person name="Finn R."/>
            <person name="Kale V."/>
            <person name="Holt S."/>
            <person name="Cochrane G."/>
            <person name="Meng A."/>
            <person name="Brown T."/>
            <person name="Cohen L."/>
        </authorList>
    </citation>
    <scope>NUCLEOTIDE SEQUENCE</scope>
    <source>
        <strain evidence="2">RCC1130</strain>
    </source>
</reference>
<name>A0A7S0J5U9_9EUKA</name>
<protein>
    <recommendedName>
        <fullName evidence="1">NADAR domain-containing protein</fullName>
    </recommendedName>
</protein>
<dbReference type="CDD" id="cd15457">
    <property type="entry name" value="NADAR"/>
    <property type="match status" value="1"/>
</dbReference>
<accession>A0A7S0J5U9</accession>